<name>L1N055_9BACT</name>
<dbReference type="HOGENOM" id="CLU_032295_0_0_10"/>
<keyword evidence="3" id="KW-1185">Reference proteome</keyword>
<reference evidence="2 3" key="1">
    <citation type="submission" date="2012-05" db="EMBL/GenBank/DDBJ databases">
        <authorList>
            <person name="Weinstock G."/>
            <person name="Sodergren E."/>
            <person name="Lobos E.A."/>
            <person name="Fulton L."/>
            <person name="Fulton R."/>
            <person name="Courtney L."/>
            <person name="Fronick C."/>
            <person name="O'Laughlin M."/>
            <person name="Godfrey J."/>
            <person name="Wilson R.M."/>
            <person name="Miner T."/>
            <person name="Farmer C."/>
            <person name="Delehaunty K."/>
            <person name="Cordes M."/>
            <person name="Minx P."/>
            <person name="Tomlinson C."/>
            <person name="Chen J."/>
            <person name="Wollam A."/>
            <person name="Pepin K.H."/>
            <person name="Bhonagiri V."/>
            <person name="Zhang X."/>
            <person name="Suruliraj S."/>
            <person name="Warren W."/>
            <person name="Mitreva M."/>
            <person name="Mardis E.R."/>
            <person name="Wilson R.K."/>
        </authorList>
    </citation>
    <scope>NUCLEOTIDE SEQUENCE [LARGE SCALE GENOMIC DNA]</scope>
    <source>
        <strain evidence="2 3">F0055</strain>
    </source>
</reference>
<gene>
    <name evidence="2" type="ORF">HMPREF9151_02371</name>
</gene>
<dbReference type="InterPro" id="IPR043781">
    <property type="entry name" value="DUF5723"/>
</dbReference>
<sequence length="440" mass="48044">MDNVSFRQQLNPALTPQTGFINLPTIGSFNAGISSNSVGMKDVVDIIDNSSDADYFRDQSFINALKNNNNINLNVSTDMVSLGWYKGKGFWTVNYGLRLDAGFDIPKSIFQFFHDVHGTTDPIQWVNFNRSFGGERLNINAYMETGLGYAYPLNDKLTIGAKAKILLGIANLRFTVDKLNVGTRVNGVDIHQDWSKLTNEDLKHITGDAFVEADAKLEATMSGFELIDGNNGIVSKMERGTFGVSGMGLGFDLGAAYKLTPQITLSAALLDLGFISWGGGNSYSASSNTRRDYHFTPHNLTEAIEFRDMMASGQLFNFDMLQVKQEKGTARTTGLYTTMVFGGEYKLLNDKLSLGLLSTTRFLQPSTVTELTLSSGYQVSKMLGFSLTYSMIQSGGTGLGLGMKLGPLVVATDYLYFGNNTRCVNALLGISIPLGGRKKS</sequence>
<dbReference type="EMBL" id="AMEP01000151">
    <property type="protein sequence ID" value="EKX96745.1"/>
    <property type="molecule type" value="Genomic_DNA"/>
</dbReference>
<dbReference type="Gene3D" id="2.40.160.60">
    <property type="entry name" value="Outer membrane protein transport protein (OMPP1/FadL/TodX)"/>
    <property type="match status" value="1"/>
</dbReference>
<dbReference type="AlphaFoldDB" id="L1N055"/>
<dbReference type="Pfam" id="PF18990">
    <property type="entry name" value="DUF5723"/>
    <property type="match status" value="1"/>
</dbReference>
<evidence type="ECO:0000259" key="1">
    <source>
        <dbReference type="Pfam" id="PF18990"/>
    </source>
</evidence>
<feature type="domain" description="DUF5723" evidence="1">
    <location>
        <begin position="12"/>
        <end position="413"/>
    </location>
</feature>
<evidence type="ECO:0000313" key="2">
    <source>
        <dbReference type="EMBL" id="EKX96745.1"/>
    </source>
</evidence>
<accession>L1N055</accession>
<organism evidence="2 3">
    <name type="scientific">Hoylesella saccharolytica F0055</name>
    <dbReference type="NCBI Taxonomy" id="1127699"/>
    <lineage>
        <taxon>Bacteria</taxon>
        <taxon>Pseudomonadati</taxon>
        <taxon>Bacteroidota</taxon>
        <taxon>Bacteroidia</taxon>
        <taxon>Bacteroidales</taxon>
        <taxon>Prevotellaceae</taxon>
        <taxon>Hoylesella</taxon>
    </lineage>
</organism>
<proteinExistence type="predicted"/>
<dbReference type="STRING" id="1127699.HMPREF9151_02371"/>
<dbReference type="Proteomes" id="UP000010433">
    <property type="component" value="Unassembled WGS sequence"/>
</dbReference>
<dbReference type="PATRIC" id="fig|1127699.3.peg.2172"/>
<evidence type="ECO:0000313" key="3">
    <source>
        <dbReference type="Proteomes" id="UP000010433"/>
    </source>
</evidence>
<protein>
    <recommendedName>
        <fullName evidence="1">DUF5723 domain-containing protein</fullName>
    </recommendedName>
</protein>
<comment type="caution">
    <text evidence="2">The sequence shown here is derived from an EMBL/GenBank/DDBJ whole genome shotgun (WGS) entry which is preliminary data.</text>
</comment>